<feature type="domain" description="TonB-dependent receptor plug" evidence="16">
    <location>
        <begin position="190"/>
        <end position="294"/>
    </location>
</feature>
<dbReference type="OrthoDB" id="127311at2"/>
<dbReference type="RefSeq" id="WP_023494566.1">
    <property type="nucleotide sequence ID" value="NZ_AYLO01000056.1"/>
</dbReference>
<dbReference type="Pfam" id="PF00593">
    <property type="entry name" value="TonB_dep_Rec_b-barrel"/>
    <property type="match status" value="1"/>
</dbReference>
<dbReference type="InterPro" id="IPR036942">
    <property type="entry name" value="Beta-barrel_TonB_sf"/>
</dbReference>
<dbReference type="eggNOG" id="COG4771">
    <property type="taxonomic scope" value="Bacteria"/>
</dbReference>
<dbReference type="Gene3D" id="2.40.170.20">
    <property type="entry name" value="TonB-dependent receptor, beta-barrel domain"/>
    <property type="match status" value="1"/>
</dbReference>
<dbReference type="PANTHER" id="PTHR32552:SF81">
    <property type="entry name" value="TONB-DEPENDENT OUTER MEMBRANE RECEPTOR"/>
    <property type="match status" value="1"/>
</dbReference>
<evidence type="ECO:0000313" key="17">
    <source>
        <dbReference type="EMBL" id="ESS72400.1"/>
    </source>
</evidence>
<keyword evidence="2 11" id="KW-0813">Transport</keyword>
<keyword evidence="8 12" id="KW-0798">TonB box</keyword>
<dbReference type="AlphaFoldDB" id="V5BGG6"/>
<keyword evidence="4" id="KW-0410">Iron transport</keyword>
<evidence type="ECO:0000256" key="12">
    <source>
        <dbReference type="RuleBase" id="RU003357"/>
    </source>
</evidence>
<dbReference type="SUPFAM" id="SSF56935">
    <property type="entry name" value="Porins"/>
    <property type="match status" value="1"/>
</dbReference>
<dbReference type="PANTHER" id="PTHR32552">
    <property type="entry name" value="FERRICHROME IRON RECEPTOR-RELATED"/>
    <property type="match status" value="1"/>
</dbReference>
<dbReference type="EMBL" id="AYLO01000056">
    <property type="protein sequence ID" value="ESS72400.1"/>
    <property type="molecule type" value="Genomic_DNA"/>
</dbReference>
<keyword evidence="18" id="KW-1185">Reference proteome</keyword>
<dbReference type="InterPro" id="IPR039426">
    <property type="entry name" value="TonB-dep_rcpt-like"/>
</dbReference>
<evidence type="ECO:0000313" key="18">
    <source>
        <dbReference type="Proteomes" id="UP000017842"/>
    </source>
</evidence>
<comment type="similarity">
    <text evidence="11 12">Belongs to the TonB-dependent receptor family.</text>
</comment>
<accession>V5BGG6</accession>
<evidence type="ECO:0000259" key="15">
    <source>
        <dbReference type="Pfam" id="PF00593"/>
    </source>
</evidence>
<evidence type="ECO:0000256" key="7">
    <source>
        <dbReference type="ARBA" id="ARBA00023065"/>
    </source>
</evidence>
<evidence type="ECO:0000256" key="14">
    <source>
        <dbReference type="SAM" id="MobiDB-lite"/>
    </source>
</evidence>
<dbReference type="InterPro" id="IPR000531">
    <property type="entry name" value="Beta-barrel_TonB"/>
</dbReference>
<evidence type="ECO:0000256" key="1">
    <source>
        <dbReference type="ARBA" id="ARBA00004571"/>
    </source>
</evidence>
<sequence length="955" mass="103749">MSIYNLWRRSQTSGRLKSLIRNNSKSWLLSGERIAAQDGNELQVRLPKNSRAAINSIAILIAGTCLLGTNDSFAAKKSHHRIAKRNASVANPISDELAAENARLKQELERAKLENEQLKSAIDTGAGQAAAGATTDNPNGSGATAEGATAVSPGGVAAVEPQEEEKTFTSEAPKALGEVVVNSRRKEEKLQNVPLPVSVVGSETTKRDNIVTVHEITQKVPNLLFTASNARQTSIAIRGLGKNASDEARDPSVGVQVDNVPIIWPGSVFTNFVDLDHIELLRGPQGTLQGKNANLGLLNIVTKTPTWKPEYYVEGFAGNRDSLQGKVSASGPVIKDLLAYRGSFYIDRRDGFVDNLDGPVTVGKLKETDRLGGRLQFLFTPTEDLSARIILDRATATNTQIADYEIADPSRFANGDLRTLSHATRLARDHFNINGQAYKPLRGDPRKVAFDDIRASRGDQEGVSGQINWEIPRHTLTSISAYRWGLFEPHNDGDQSPYAISEIAGGTVEARQWSQELRLTSKEPGFGFIDYQVGALGLRTDNEVTSQTKYGADAGAFYAGNTAYNRLNATAVGRQLMRDSLDGLLLTSTLNPTVTSLSAFGQADLHVTDKATLTLGLRHTWEDRSNVANKFYTTPHLSLDRTNPRYAGATARNIQDAISIRGDGNSGGVLGTVYGQTERQGFDEHSQNWLMNPSYKFNDDILAYFSVSGGEKAGAALFDSQGEPENAKPEKVLDFELGVKTAWLNRKLFVNLNLYDTNVTDYQARLQVADPSVTSGFRTKTGNVGGIEMQGVELDSTWNAYEGLNLFFNGSFNHAVFTDFKNAPCAAELNNPEPCDYTGKTIPNAPLFTANFGADYRFPLGVYGLDGVAFLNNSYRSRANLNADLSPNGFQKAYHITDGGIGVATHNGKYNLSLIARNIFDTKFITNVGGLSSTGAVTGVQGEARYFGVNFRANF</sequence>
<evidence type="ECO:0000256" key="13">
    <source>
        <dbReference type="SAM" id="Coils"/>
    </source>
</evidence>
<evidence type="ECO:0000256" key="4">
    <source>
        <dbReference type="ARBA" id="ARBA00022496"/>
    </source>
</evidence>
<evidence type="ECO:0000256" key="5">
    <source>
        <dbReference type="ARBA" id="ARBA00022692"/>
    </source>
</evidence>
<keyword evidence="13" id="KW-0175">Coiled coil</keyword>
<feature type="domain" description="TonB-dependent receptor-like beta-barrel" evidence="15">
    <location>
        <begin position="430"/>
        <end position="918"/>
    </location>
</feature>
<dbReference type="eggNOG" id="COG1629">
    <property type="taxonomic scope" value="Bacteria"/>
</dbReference>
<keyword evidence="6" id="KW-0408">Iron</keyword>
<keyword evidence="5 11" id="KW-0812">Transmembrane</keyword>
<keyword evidence="9 11" id="KW-0472">Membrane</keyword>
<feature type="compositionally biased region" description="Low complexity" evidence="14">
    <location>
        <begin position="124"/>
        <end position="135"/>
    </location>
</feature>
<evidence type="ECO:0000256" key="6">
    <source>
        <dbReference type="ARBA" id="ARBA00023004"/>
    </source>
</evidence>
<dbReference type="GO" id="GO:0006826">
    <property type="term" value="P:iron ion transport"/>
    <property type="evidence" value="ECO:0007669"/>
    <property type="project" value="UniProtKB-KW"/>
</dbReference>
<evidence type="ECO:0000256" key="9">
    <source>
        <dbReference type="ARBA" id="ARBA00023136"/>
    </source>
</evidence>
<evidence type="ECO:0000256" key="8">
    <source>
        <dbReference type="ARBA" id="ARBA00023077"/>
    </source>
</evidence>
<comment type="subcellular location">
    <subcellularLocation>
        <location evidence="1 11">Cell outer membrane</location>
        <topology evidence="1 11">Multi-pass membrane protein</topology>
    </subcellularLocation>
</comment>
<evidence type="ECO:0000256" key="10">
    <source>
        <dbReference type="ARBA" id="ARBA00023237"/>
    </source>
</evidence>
<dbReference type="InterPro" id="IPR012910">
    <property type="entry name" value="Plug_dom"/>
</dbReference>
<keyword evidence="3 11" id="KW-1134">Transmembrane beta strand</keyword>
<proteinExistence type="inferred from homology"/>
<keyword evidence="7" id="KW-0406">Ion transport</keyword>
<evidence type="ECO:0000259" key="16">
    <source>
        <dbReference type="Pfam" id="PF07715"/>
    </source>
</evidence>
<dbReference type="GO" id="GO:0009279">
    <property type="term" value="C:cell outer membrane"/>
    <property type="evidence" value="ECO:0007669"/>
    <property type="project" value="UniProtKB-SubCell"/>
</dbReference>
<dbReference type="PROSITE" id="PS52016">
    <property type="entry name" value="TONB_DEPENDENT_REC_3"/>
    <property type="match status" value="1"/>
</dbReference>
<protein>
    <submittedName>
        <fullName evidence="17">TonB-dependent receptor plug</fullName>
    </submittedName>
</protein>
<reference evidence="17 18" key="1">
    <citation type="journal article" date="2013" name="Genome Announc.">
        <title>Draft Genome Sequence of the Methanotrophic Gammaproteobacterium Methyloglobulus morosus DSM 22980 Strain KoM1.</title>
        <authorList>
            <person name="Poehlein A."/>
            <person name="Deutzmann J.S."/>
            <person name="Daniel R."/>
            <person name="Simeonova D.D."/>
        </authorList>
    </citation>
    <scope>NUCLEOTIDE SEQUENCE [LARGE SCALE GENOMIC DNA]</scope>
    <source>
        <strain evidence="17 18">KoM1</strain>
    </source>
</reference>
<organism evidence="17 18">
    <name type="scientific">Methyloglobulus morosus KoM1</name>
    <dbReference type="NCBI Taxonomy" id="1116472"/>
    <lineage>
        <taxon>Bacteria</taxon>
        <taxon>Pseudomonadati</taxon>
        <taxon>Pseudomonadota</taxon>
        <taxon>Gammaproteobacteria</taxon>
        <taxon>Methylococcales</taxon>
        <taxon>Methylococcaceae</taxon>
        <taxon>Methyloglobulus</taxon>
    </lineage>
</organism>
<gene>
    <name evidence="17" type="ORF">MGMO_58c00070</name>
</gene>
<feature type="region of interest" description="Disordered" evidence="14">
    <location>
        <begin position="124"/>
        <end position="149"/>
    </location>
</feature>
<dbReference type="PATRIC" id="fig|1116472.3.peg.1798"/>
<evidence type="ECO:0000256" key="2">
    <source>
        <dbReference type="ARBA" id="ARBA00022448"/>
    </source>
</evidence>
<dbReference type="Proteomes" id="UP000017842">
    <property type="component" value="Unassembled WGS sequence"/>
</dbReference>
<evidence type="ECO:0000256" key="11">
    <source>
        <dbReference type="PROSITE-ProRule" id="PRU01360"/>
    </source>
</evidence>
<keyword evidence="10 11" id="KW-0998">Cell outer membrane</keyword>
<comment type="caution">
    <text evidence="17">The sequence shown here is derived from an EMBL/GenBank/DDBJ whole genome shotgun (WGS) entry which is preliminary data.</text>
</comment>
<dbReference type="Pfam" id="PF07715">
    <property type="entry name" value="Plug"/>
    <property type="match status" value="1"/>
</dbReference>
<keyword evidence="17" id="KW-0675">Receptor</keyword>
<evidence type="ECO:0000256" key="3">
    <source>
        <dbReference type="ARBA" id="ARBA00022452"/>
    </source>
</evidence>
<dbReference type="STRING" id="1116472.MGMO_58c00070"/>
<name>V5BGG6_9GAMM</name>
<feature type="coiled-coil region" evidence="13">
    <location>
        <begin position="94"/>
        <end position="121"/>
    </location>
</feature>